<proteinExistence type="inferred from homology"/>
<dbReference type="GO" id="GO:0008237">
    <property type="term" value="F:metallopeptidase activity"/>
    <property type="evidence" value="ECO:0007669"/>
    <property type="project" value="InterPro"/>
</dbReference>
<protein>
    <recommendedName>
        <fullName evidence="2">COP9 signalosome complex subunit 6</fullName>
    </recommendedName>
</protein>
<sequence>MATSLISQHPSTSGLQIALHPLALLTVSDYITRHTLRQGRGPIVGALLGRQTGREISIEHAYEIMISPDLEVDTQWFETKLQLFKETHPSSDLIGWFTITFSPTFAPEDNHVEIHQALLPWNESPLLLLLNPSSISGGGKLPVAVYESIYEAPNADGDKNLVLRFVPLPFTIESGEAEMIGMDSVAKGASSATAATGEGKGKEPATSAATQSTTDLGPAHDELLSNLTAKKNAIQMLNSRIKLLLAYLQSPPEGGENNHQILREIKSLTHARLPLLRPARTEAFKIEKLAEEGDVDLVVLLGAVTRCIEDVRSVGRKSAGMSQVFTTGKKGLMSFGDEGLEYGPPPRRGPRGVGLFGF</sequence>
<name>A0A5J5F8M9_9PEZI</name>
<feature type="region of interest" description="Disordered" evidence="3">
    <location>
        <begin position="193"/>
        <end position="217"/>
    </location>
</feature>
<comment type="similarity">
    <text evidence="1 2">Belongs to the peptidase M67A family. CSN6 subfamily.</text>
</comment>
<dbReference type="PANTHER" id="PTHR10540">
    <property type="entry name" value="EUKARYOTIC TRANSLATION INITIATION FACTOR 3 SUBUNIT F-RELATED"/>
    <property type="match status" value="1"/>
</dbReference>
<dbReference type="AlphaFoldDB" id="A0A5J5F8M9"/>
<dbReference type="GO" id="GO:0008180">
    <property type="term" value="C:COP9 signalosome"/>
    <property type="evidence" value="ECO:0007669"/>
    <property type="project" value="UniProtKB-UniRule"/>
</dbReference>
<accession>A0A5J5F8M9</accession>
<dbReference type="Pfam" id="PF13012">
    <property type="entry name" value="MitMem_reg"/>
    <property type="match status" value="1"/>
</dbReference>
<organism evidence="5 6">
    <name type="scientific">Sphaerosporella brunnea</name>
    <dbReference type="NCBI Taxonomy" id="1250544"/>
    <lineage>
        <taxon>Eukaryota</taxon>
        <taxon>Fungi</taxon>
        <taxon>Dikarya</taxon>
        <taxon>Ascomycota</taxon>
        <taxon>Pezizomycotina</taxon>
        <taxon>Pezizomycetes</taxon>
        <taxon>Pezizales</taxon>
        <taxon>Pyronemataceae</taxon>
        <taxon>Sphaerosporella</taxon>
    </lineage>
</organism>
<dbReference type="CDD" id="cd08063">
    <property type="entry name" value="MPN_CSN6"/>
    <property type="match status" value="1"/>
</dbReference>
<dbReference type="Proteomes" id="UP000326924">
    <property type="component" value="Unassembled WGS sequence"/>
</dbReference>
<dbReference type="Gene3D" id="3.40.140.10">
    <property type="entry name" value="Cytidine Deaminase, domain 2"/>
    <property type="match status" value="1"/>
</dbReference>
<keyword evidence="2" id="KW-0736">Signalosome</keyword>
<keyword evidence="2" id="KW-0539">Nucleus</keyword>
<comment type="subcellular location">
    <subcellularLocation>
        <location evidence="2">Cytoplasm</location>
    </subcellularLocation>
    <subcellularLocation>
        <location evidence="2">Nucleus</location>
    </subcellularLocation>
</comment>
<evidence type="ECO:0000256" key="1">
    <source>
        <dbReference type="ARBA" id="ARBA00010893"/>
    </source>
</evidence>
<evidence type="ECO:0000256" key="2">
    <source>
        <dbReference type="RuleBase" id="RU367006"/>
    </source>
</evidence>
<dbReference type="InterPro" id="IPR037518">
    <property type="entry name" value="MPN"/>
</dbReference>
<evidence type="ECO:0000313" key="5">
    <source>
        <dbReference type="EMBL" id="KAA8913257.1"/>
    </source>
</evidence>
<comment type="function">
    <text evidence="2">Component of the COP9 signalosome complex (CSN), a complex involved in various cellular and developmental processes.</text>
</comment>
<dbReference type="GO" id="GO:0000338">
    <property type="term" value="P:protein deneddylation"/>
    <property type="evidence" value="ECO:0007669"/>
    <property type="project" value="InterPro"/>
</dbReference>
<dbReference type="EMBL" id="VXIS01000016">
    <property type="protein sequence ID" value="KAA8913257.1"/>
    <property type="molecule type" value="Genomic_DNA"/>
</dbReference>
<dbReference type="InterPro" id="IPR024969">
    <property type="entry name" value="EIF3F/CSN6-like_C"/>
</dbReference>
<dbReference type="PROSITE" id="PS50249">
    <property type="entry name" value="MPN"/>
    <property type="match status" value="1"/>
</dbReference>
<evidence type="ECO:0000313" key="6">
    <source>
        <dbReference type="Proteomes" id="UP000326924"/>
    </source>
</evidence>
<dbReference type="OrthoDB" id="1378at2759"/>
<comment type="caution">
    <text evidence="5">The sequence shown here is derived from an EMBL/GenBank/DDBJ whole genome shotgun (WGS) entry which is preliminary data.</text>
</comment>
<dbReference type="InterPro" id="IPR033859">
    <property type="entry name" value="MPN_CSN6"/>
</dbReference>
<reference evidence="5 6" key="1">
    <citation type="submission" date="2019-09" db="EMBL/GenBank/DDBJ databases">
        <title>Draft genome of the ectomycorrhizal ascomycete Sphaerosporella brunnea.</title>
        <authorList>
            <consortium name="DOE Joint Genome Institute"/>
            <person name="Benucci G.M."/>
            <person name="Marozzi G."/>
            <person name="Antonielli L."/>
            <person name="Sanchez S."/>
            <person name="Marco P."/>
            <person name="Wang X."/>
            <person name="Falini L.B."/>
            <person name="Barry K."/>
            <person name="Haridas S."/>
            <person name="Lipzen A."/>
            <person name="Labutti K."/>
            <person name="Grigoriev I.V."/>
            <person name="Murat C."/>
            <person name="Martin F."/>
            <person name="Albertini E."/>
            <person name="Donnini D."/>
            <person name="Bonito G."/>
        </authorList>
    </citation>
    <scope>NUCLEOTIDE SEQUENCE [LARGE SCALE GENOMIC DNA]</scope>
    <source>
        <strain evidence="5 6">Sb_GMNB300</strain>
    </source>
</reference>
<dbReference type="InterPro" id="IPR000555">
    <property type="entry name" value="JAMM/MPN+_dom"/>
</dbReference>
<dbReference type="GO" id="GO:0005737">
    <property type="term" value="C:cytoplasm"/>
    <property type="evidence" value="ECO:0007669"/>
    <property type="project" value="UniProtKB-SubCell"/>
</dbReference>
<evidence type="ECO:0000259" key="4">
    <source>
        <dbReference type="PROSITE" id="PS50249"/>
    </source>
</evidence>
<keyword evidence="6" id="KW-1185">Reference proteome</keyword>
<dbReference type="Pfam" id="PF01398">
    <property type="entry name" value="JAB"/>
    <property type="match status" value="1"/>
</dbReference>
<keyword evidence="2" id="KW-0963">Cytoplasm</keyword>
<dbReference type="InParanoid" id="A0A5J5F8M9"/>
<evidence type="ECO:0000256" key="3">
    <source>
        <dbReference type="SAM" id="MobiDB-lite"/>
    </source>
</evidence>
<feature type="domain" description="MPN" evidence="4">
    <location>
        <begin position="17"/>
        <end position="152"/>
    </location>
</feature>
<dbReference type="PANTHER" id="PTHR10540:SF8">
    <property type="entry name" value="COP9 SIGNALOSOME COMPLEX SUBUNIT 6"/>
    <property type="match status" value="1"/>
</dbReference>
<gene>
    <name evidence="5" type="ORF">FN846DRAFT_930288</name>
</gene>